<dbReference type="Gene3D" id="1.20.1280.50">
    <property type="match status" value="1"/>
</dbReference>
<reference evidence="2" key="2">
    <citation type="journal article" date="2023" name="Plants (Basel)">
        <title>Annotation of the Turnera subulata (Passifloraceae) Draft Genome Reveals the S-Locus Evolved after the Divergence of Turneroideae from Passifloroideae in a Stepwise Manner.</title>
        <authorList>
            <person name="Henning P.M."/>
            <person name="Roalson E.H."/>
            <person name="Mir W."/>
            <person name="McCubbin A.G."/>
            <person name="Shore J.S."/>
        </authorList>
    </citation>
    <scope>NUCLEOTIDE SEQUENCE</scope>
    <source>
        <strain evidence="2">F60SS</strain>
    </source>
</reference>
<dbReference type="Pfam" id="PF00646">
    <property type="entry name" value="F-box"/>
    <property type="match status" value="1"/>
</dbReference>
<protein>
    <recommendedName>
        <fullName evidence="1">F-box domain-containing protein</fullName>
    </recommendedName>
</protein>
<dbReference type="Proteomes" id="UP001141552">
    <property type="component" value="Unassembled WGS sequence"/>
</dbReference>
<name>A0A9Q0F9T8_9ROSI</name>
<dbReference type="InterPro" id="IPR036047">
    <property type="entry name" value="F-box-like_dom_sf"/>
</dbReference>
<feature type="domain" description="F-box" evidence="1">
    <location>
        <begin position="11"/>
        <end position="49"/>
    </location>
</feature>
<dbReference type="PANTHER" id="PTHR31639">
    <property type="entry name" value="F-BOX PROTEIN-LIKE"/>
    <property type="match status" value="1"/>
</dbReference>
<dbReference type="OrthoDB" id="852009at2759"/>
<dbReference type="SUPFAM" id="SSF81383">
    <property type="entry name" value="F-box domain"/>
    <property type="match status" value="1"/>
</dbReference>
<accession>A0A9Q0F9T8</accession>
<proteinExistence type="predicted"/>
<keyword evidence="3" id="KW-1185">Reference proteome</keyword>
<dbReference type="EMBL" id="JAKUCV010006672">
    <property type="protein sequence ID" value="KAJ4826416.1"/>
    <property type="molecule type" value="Genomic_DNA"/>
</dbReference>
<evidence type="ECO:0000259" key="1">
    <source>
        <dbReference type="Pfam" id="PF00646"/>
    </source>
</evidence>
<dbReference type="InterPro" id="IPR001810">
    <property type="entry name" value="F-box_dom"/>
</dbReference>
<dbReference type="PANTHER" id="PTHR31639:SF315">
    <property type="entry name" value="LEUCINE-RICH REPEAT DOMAIN SUPERFAMILY, F-BOX-LIKE DOMAIN SUPERFAMILY"/>
    <property type="match status" value="1"/>
</dbReference>
<sequence length="131" mass="15040">MRGSNSTRDRISDLPDNVLDKILCCLPVQEAGRTTVLSKTWRKKWETMSSLLFVSGGFQSPGKPKPTTAELKFKFFQVLLPHKGSLQRFCIRFPDMEPSREVDQIITRFLPVKRRTLSSKLNEINVVVLLF</sequence>
<gene>
    <name evidence="2" type="ORF">Tsubulata_029523</name>
</gene>
<reference evidence="2" key="1">
    <citation type="submission" date="2022-02" db="EMBL/GenBank/DDBJ databases">
        <authorList>
            <person name="Henning P.M."/>
            <person name="McCubbin A.G."/>
            <person name="Shore J.S."/>
        </authorList>
    </citation>
    <scope>NUCLEOTIDE SEQUENCE</scope>
    <source>
        <strain evidence="2">F60SS</strain>
        <tissue evidence="2">Leaves</tissue>
    </source>
</reference>
<organism evidence="2 3">
    <name type="scientific">Turnera subulata</name>
    <dbReference type="NCBI Taxonomy" id="218843"/>
    <lineage>
        <taxon>Eukaryota</taxon>
        <taxon>Viridiplantae</taxon>
        <taxon>Streptophyta</taxon>
        <taxon>Embryophyta</taxon>
        <taxon>Tracheophyta</taxon>
        <taxon>Spermatophyta</taxon>
        <taxon>Magnoliopsida</taxon>
        <taxon>eudicotyledons</taxon>
        <taxon>Gunneridae</taxon>
        <taxon>Pentapetalae</taxon>
        <taxon>rosids</taxon>
        <taxon>fabids</taxon>
        <taxon>Malpighiales</taxon>
        <taxon>Passifloraceae</taxon>
        <taxon>Turnera</taxon>
    </lineage>
</organism>
<evidence type="ECO:0000313" key="2">
    <source>
        <dbReference type="EMBL" id="KAJ4826416.1"/>
    </source>
</evidence>
<dbReference type="AlphaFoldDB" id="A0A9Q0F9T8"/>
<comment type="caution">
    <text evidence="2">The sequence shown here is derived from an EMBL/GenBank/DDBJ whole genome shotgun (WGS) entry which is preliminary data.</text>
</comment>
<evidence type="ECO:0000313" key="3">
    <source>
        <dbReference type="Proteomes" id="UP001141552"/>
    </source>
</evidence>